<keyword evidence="2" id="KW-0813">Transport</keyword>
<dbReference type="EMBL" id="BAAAUD010000104">
    <property type="protein sequence ID" value="GAA2971633.1"/>
    <property type="molecule type" value="Genomic_DNA"/>
</dbReference>
<reference evidence="8 9" key="1">
    <citation type="journal article" date="2019" name="Int. J. Syst. Evol. Microbiol.">
        <title>The Global Catalogue of Microorganisms (GCM) 10K type strain sequencing project: providing services to taxonomists for standard genome sequencing and annotation.</title>
        <authorList>
            <consortium name="The Broad Institute Genomics Platform"/>
            <consortium name="The Broad Institute Genome Sequencing Center for Infectious Disease"/>
            <person name="Wu L."/>
            <person name="Ma J."/>
        </authorList>
    </citation>
    <scope>NUCLEOTIDE SEQUENCE [LARGE SCALE GENOMIC DNA]</scope>
    <source>
        <strain evidence="8 9">JCM 9088</strain>
    </source>
</reference>
<keyword evidence="3 7" id="KW-0812">Transmembrane</keyword>
<dbReference type="Proteomes" id="UP001500403">
    <property type="component" value="Unassembled WGS sequence"/>
</dbReference>
<keyword evidence="5 7" id="KW-0472">Membrane</keyword>
<dbReference type="InterPro" id="IPR000425">
    <property type="entry name" value="MIP"/>
</dbReference>
<keyword evidence="9" id="KW-1185">Reference proteome</keyword>
<feature type="compositionally biased region" description="Basic and acidic residues" evidence="6">
    <location>
        <begin position="131"/>
        <end position="140"/>
    </location>
</feature>
<dbReference type="PANTHER" id="PTHR45724">
    <property type="entry name" value="AQUAPORIN NIP2-1"/>
    <property type="match status" value="1"/>
</dbReference>
<feature type="transmembrane region" description="Helical" evidence="7">
    <location>
        <begin position="20"/>
        <end position="37"/>
    </location>
</feature>
<dbReference type="InterPro" id="IPR023271">
    <property type="entry name" value="Aquaporin-like"/>
</dbReference>
<accession>A0ABN3XMZ5</accession>
<organism evidence="8 9">
    <name type="scientific">Streptomyces enissocaesilis</name>
    <dbReference type="NCBI Taxonomy" id="332589"/>
    <lineage>
        <taxon>Bacteria</taxon>
        <taxon>Bacillati</taxon>
        <taxon>Actinomycetota</taxon>
        <taxon>Actinomycetes</taxon>
        <taxon>Kitasatosporales</taxon>
        <taxon>Streptomycetaceae</taxon>
        <taxon>Streptomyces</taxon>
        <taxon>Streptomyces rochei group</taxon>
    </lineage>
</organism>
<dbReference type="RefSeq" id="WP_344500410.1">
    <property type="nucleotide sequence ID" value="NZ_BAAAUD010000104.1"/>
</dbReference>
<evidence type="ECO:0000256" key="2">
    <source>
        <dbReference type="ARBA" id="ARBA00022448"/>
    </source>
</evidence>
<evidence type="ECO:0000256" key="4">
    <source>
        <dbReference type="ARBA" id="ARBA00022989"/>
    </source>
</evidence>
<keyword evidence="4 7" id="KW-1133">Transmembrane helix</keyword>
<evidence type="ECO:0000313" key="8">
    <source>
        <dbReference type="EMBL" id="GAA2971633.1"/>
    </source>
</evidence>
<dbReference type="SUPFAM" id="SSF81338">
    <property type="entry name" value="Aquaporin-like"/>
    <property type="match status" value="1"/>
</dbReference>
<dbReference type="InterPro" id="IPR034294">
    <property type="entry name" value="Aquaporin_transptr"/>
</dbReference>
<evidence type="ECO:0000256" key="1">
    <source>
        <dbReference type="ARBA" id="ARBA00004141"/>
    </source>
</evidence>
<evidence type="ECO:0000256" key="5">
    <source>
        <dbReference type="ARBA" id="ARBA00023136"/>
    </source>
</evidence>
<dbReference type="Gene3D" id="1.20.1080.10">
    <property type="entry name" value="Glycerol uptake facilitator protein"/>
    <property type="match status" value="1"/>
</dbReference>
<feature type="region of interest" description="Disordered" evidence="6">
    <location>
        <begin position="114"/>
        <end position="140"/>
    </location>
</feature>
<feature type="transmembrane region" description="Helical" evidence="7">
    <location>
        <begin position="93"/>
        <end position="110"/>
    </location>
</feature>
<feature type="transmembrane region" description="Helical" evidence="7">
    <location>
        <begin position="49"/>
        <end position="73"/>
    </location>
</feature>
<dbReference type="PANTHER" id="PTHR45724:SF13">
    <property type="entry name" value="AQUAPORIN NIP1-1-RELATED"/>
    <property type="match status" value="1"/>
</dbReference>
<sequence length="164" mass="16835">MGHGPLLGDDPVPGRPSARGGAGVEGLFAFALAYVVLNVATRSSHPGNSFYGLAIGFTVMAAAAAVGGMSGGAFNPVDAAAASVMGMFDWAQLWVYLFAGGALAGLVFLGQNPGTGRPRRPSPAGTSTRPSRPDHDDHRPIRCSPCGFPIRLPPPKAWCGRAVH</sequence>
<protein>
    <recommendedName>
        <fullName evidence="10">Aquaporin Z</fullName>
    </recommendedName>
</protein>
<dbReference type="Pfam" id="PF00230">
    <property type="entry name" value="MIP"/>
    <property type="match status" value="1"/>
</dbReference>
<comment type="subcellular location">
    <subcellularLocation>
        <location evidence="1">Membrane</location>
        <topology evidence="1">Multi-pass membrane protein</topology>
    </subcellularLocation>
</comment>
<comment type="caution">
    <text evidence="8">The sequence shown here is derived from an EMBL/GenBank/DDBJ whole genome shotgun (WGS) entry which is preliminary data.</text>
</comment>
<evidence type="ECO:0000313" key="9">
    <source>
        <dbReference type="Proteomes" id="UP001500403"/>
    </source>
</evidence>
<evidence type="ECO:0008006" key="10">
    <source>
        <dbReference type="Google" id="ProtNLM"/>
    </source>
</evidence>
<evidence type="ECO:0000256" key="7">
    <source>
        <dbReference type="SAM" id="Phobius"/>
    </source>
</evidence>
<proteinExistence type="predicted"/>
<evidence type="ECO:0000256" key="3">
    <source>
        <dbReference type="ARBA" id="ARBA00022692"/>
    </source>
</evidence>
<gene>
    <name evidence="8" type="ORF">GCM10010446_65440</name>
</gene>
<name>A0ABN3XMZ5_9ACTN</name>
<evidence type="ECO:0000256" key="6">
    <source>
        <dbReference type="SAM" id="MobiDB-lite"/>
    </source>
</evidence>